<comment type="subcellular location">
    <subcellularLocation>
        <location evidence="8">Cell membrane</location>
        <topology evidence="8">Multi-pass membrane protein</topology>
    </subcellularLocation>
    <subcellularLocation>
        <location evidence="1">Endomembrane system</location>
        <topology evidence="1">Multi-pass membrane protein</topology>
    </subcellularLocation>
</comment>
<feature type="transmembrane region" description="Helical" evidence="8">
    <location>
        <begin position="244"/>
        <end position="264"/>
    </location>
</feature>
<dbReference type="InterPro" id="IPR004688">
    <property type="entry name" value="Ni/Co_transpt"/>
</dbReference>
<dbReference type="STRING" id="28094.SAMN06295900_104167"/>
<keyword evidence="7 8" id="KW-0472">Membrane</keyword>
<evidence type="ECO:0000313" key="11">
    <source>
        <dbReference type="Proteomes" id="UP000192911"/>
    </source>
</evidence>
<feature type="region of interest" description="Disordered" evidence="9">
    <location>
        <begin position="1"/>
        <end position="27"/>
    </location>
</feature>
<dbReference type="GO" id="GO:0005886">
    <property type="term" value="C:plasma membrane"/>
    <property type="evidence" value="ECO:0007669"/>
    <property type="project" value="UniProtKB-SubCell"/>
</dbReference>
<keyword evidence="11" id="KW-1185">Reference proteome</keyword>
<evidence type="ECO:0000256" key="2">
    <source>
        <dbReference type="ARBA" id="ARBA00010892"/>
    </source>
</evidence>
<dbReference type="InterPro" id="IPR011541">
    <property type="entry name" value="Ni/Co_transpt_high_affinity"/>
</dbReference>
<accession>A0A1X7DWP4</accession>
<feature type="transmembrane region" description="Helical" evidence="8">
    <location>
        <begin position="291"/>
        <end position="313"/>
    </location>
</feature>
<feature type="transmembrane region" description="Helical" evidence="8">
    <location>
        <begin position="149"/>
        <end position="170"/>
    </location>
</feature>
<feature type="transmembrane region" description="Helical" evidence="8">
    <location>
        <begin position="38"/>
        <end position="57"/>
    </location>
</feature>
<dbReference type="PANTHER" id="PTHR31611:SF0">
    <property type="entry name" value="HIGH-AFFINITY NICKEL TRANSPORT PROTEIN NIC1"/>
    <property type="match status" value="1"/>
</dbReference>
<dbReference type="PANTHER" id="PTHR31611">
    <property type="entry name" value="HIGH-AFFINITY NICKEL TRANSPORT PROTEIN NIC1"/>
    <property type="match status" value="1"/>
</dbReference>
<proteinExistence type="inferred from homology"/>
<dbReference type="EMBL" id="FXAH01000004">
    <property type="protein sequence ID" value="SMF23230.1"/>
    <property type="molecule type" value="Genomic_DNA"/>
</dbReference>
<keyword evidence="6 8" id="KW-1133">Transmembrane helix</keyword>
<evidence type="ECO:0000256" key="5">
    <source>
        <dbReference type="ARBA" id="ARBA00022692"/>
    </source>
</evidence>
<dbReference type="GO" id="GO:0015099">
    <property type="term" value="F:nickel cation transmembrane transporter activity"/>
    <property type="evidence" value="ECO:0007669"/>
    <property type="project" value="UniProtKB-UniRule"/>
</dbReference>
<sequence length="365" mass="38756">MIEAPSARTAGASSEPNHMSFSTLPPADDARSQRGRFLALYLPLIAFNVAAWAWAFIAFSGQTLLMGTCLVAYSLGLRHAVDADHIAAIDNATRKMMQAGQRPIAAGLMFSLGHSTVVVAACIGVALAAGTVQARVAEWREIGSTIGTLVSTGFLFAVALVNVAILSSAVRAWRRVRAGSPIVSIPTGAPFAGGGLLARVVQPLMRLVTRSHHMYWLGLLFGVGFDTATEIALLGISATNAAQGTPIASILVMPALFTAGMTLVDTTDSLLMVRAYGWALVDPMRKLRYNIAITTCSIVVAFGVGTVEALGLVGDAWHRDGPIWQAVRALNEHFSTIGYLIAGLFLLCWMASVGAHERRRLRQAD</sequence>
<feature type="transmembrane region" description="Helical" evidence="8">
    <location>
        <begin position="214"/>
        <end position="238"/>
    </location>
</feature>
<feature type="transmembrane region" description="Helical" evidence="8">
    <location>
        <begin position="333"/>
        <end position="353"/>
    </location>
</feature>
<reference evidence="11" key="1">
    <citation type="submission" date="2017-04" db="EMBL/GenBank/DDBJ databases">
        <authorList>
            <person name="Varghese N."/>
            <person name="Submissions S."/>
        </authorList>
    </citation>
    <scope>NUCLEOTIDE SEQUENCE [LARGE SCALE GENOMIC DNA]</scope>
    <source>
        <strain evidence="11">Ballard 720</strain>
    </source>
</reference>
<dbReference type="GO" id="GO:0012505">
    <property type="term" value="C:endomembrane system"/>
    <property type="evidence" value="ECO:0007669"/>
    <property type="project" value="UniProtKB-SubCell"/>
</dbReference>
<name>A0A1X7DWP4_TRICW</name>
<gene>
    <name evidence="10" type="ORF">SAMN06295900_104167</name>
</gene>
<feature type="transmembrane region" description="Helical" evidence="8">
    <location>
        <begin position="63"/>
        <end position="81"/>
    </location>
</feature>
<comment type="similarity">
    <text evidence="2 8">Belongs to the NiCoT transporter (TC 2.A.52) family.</text>
</comment>
<organism evidence="10 11">
    <name type="scientific">Trinickia caryophylli</name>
    <name type="common">Paraburkholderia caryophylli</name>
    <dbReference type="NCBI Taxonomy" id="28094"/>
    <lineage>
        <taxon>Bacteria</taxon>
        <taxon>Pseudomonadati</taxon>
        <taxon>Pseudomonadota</taxon>
        <taxon>Betaproteobacteria</taxon>
        <taxon>Burkholderiales</taxon>
        <taxon>Burkholderiaceae</taxon>
        <taxon>Trinickia</taxon>
    </lineage>
</organism>
<dbReference type="Pfam" id="PF03824">
    <property type="entry name" value="NicO"/>
    <property type="match status" value="1"/>
</dbReference>
<keyword evidence="5 8" id="KW-0812">Transmembrane</keyword>
<keyword evidence="4" id="KW-0533">Nickel</keyword>
<dbReference type="AlphaFoldDB" id="A0A1X7DWP4"/>
<feature type="transmembrane region" description="Helical" evidence="8">
    <location>
        <begin position="104"/>
        <end position="129"/>
    </location>
</feature>
<evidence type="ECO:0000256" key="4">
    <source>
        <dbReference type="ARBA" id="ARBA00022596"/>
    </source>
</evidence>
<evidence type="ECO:0000256" key="1">
    <source>
        <dbReference type="ARBA" id="ARBA00004127"/>
    </source>
</evidence>
<evidence type="ECO:0000256" key="3">
    <source>
        <dbReference type="ARBA" id="ARBA00022448"/>
    </source>
</evidence>
<feature type="compositionally biased region" description="Polar residues" evidence="9">
    <location>
        <begin position="11"/>
        <end position="23"/>
    </location>
</feature>
<evidence type="ECO:0000256" key="6">
    <source>
        <dbReference type="ARBA" id="ARBA00022989"/>
    </source>
</evidence>
<protein>
    <recommendedName>
        <fullName evidence="8">Nickel/cobalt efflux system</fullName>
    </recommendedName>
</protein>
<dbReference type="NCBIfam" id="TIGR00802">
    <property type="entry name" value="nico"/>
    <property type="match status" value="1"/>
</dbReference>
<evidence type="ECO:0000256" key="9">
    <source>
        <dbReference type="SAM" id="MobiDB-lite"/>
    </source>
</evidence>
<evidence type="ECO:0000313" key="10">
    <source>
        <dbReference type="EMBL" id="SMF23230.1"/>
    </source>
</evidence>
<dbReference type="Proteomes" id="UP000192911">
    <property type="component" value="Unassembled WGS sequence"/>
</dbReference>
<keyword evidence="3 8" id="KW-0813">Transport</keyword>
<evidence type="ECO:0000256" key="7">
    <source>
        <dbReference type="ARBA" id="ARBA00023136"/>
    </source>
</evidence>
<evidence type="ECO:0000256" key="8">
    <source>
        <dbReference type="RuleBase" id="RU362101"/>
    </source>
</evidence>